<evidence type="ECO:0000313" key="11">
    <source>
        <dbReference type="Proteomes" id="UP000286134"/>
    </source>
</evidence>
<evidence type="ECO:0000256" key="1">
    <source>
        <dbReference type="ARBA" id="ARBA00004496"/>
    </source>
</evidence>
<dbReference type="GO" id="GO:0005737">
    <property type="term" value="C:cytoplasm"/>
    <property type="evidence" value="ECO:0007669"/>
    <property type="project" value="UniProtKB-SubCell"/>
</dbReference>
<evidence type="ECO:0000256" key="2">
    <source>
        <dbReference type="ARBA" id="ARBA00022490"/>
    </source>
</evidence>
<dbReference type="InterPro" id="IPR027417">
    <property type="entry name" value="P-loop_NTPase"/>
</dbReference>
<feature type="coiled-coil region" evidence="7">
    <location>
        <begin position="969"/>
        <end position="996"/>
    </location>
</feature>
<keyword evidence="3 6" id="KW-0547">Nucleotide-binding</keyword>
<dbReference type="PROSITE" id="PS50067">
    <property type="entry name" value="KINESIN_MOTOR_2"/>
    <property type="match status" value="1"/>
</dbReference>
<feature type="region of interest" description="Disordered" evidence="8">
    <location>
        <begin position="182"/>
        <end position="202"/>
    </location>
</feature>
<dbReference type="Gene3D" id="1.10.287.1490">
    <property type="match status" value="1"/>
</dbReference>
<sequence>MASSPPGSPSHWPLRPASALVRPPGNTNRLSTMYRVGGSNKMIEENTKCSVKVVVRVRPPLQPIDPGYDLIPQRFQRSMVQVTSPTNLVIDCPQGRRLFTFDRVFDENINQAGIWEYLEESINVFVQGYNVSMLAYGQSGAGKSYTMGTSGLAEQCNTEAMGVIPRAAAALFEKLEGTKPNIRHSMPSLRTPAKYSSPSATCSSPRNPTKYWTLKASYVEIYNEQLRDLLVPETTPSYERQNVIIREDVKGQIILSGLHQIEINSVEDMMSALNYGSMIRQTDSTAINAKSSRSHAVFSLNLVQHKNGCPDSFAKDKYFSAPLESDTITVDSKFHFVDLAGSERLKNTGAQGERAKEGISINAGLASLGKVISQLSCRQAGSHVSYRDSKLTRLLQDSLGGNAITYMIACITPVEFHMSETLNTLQYAQRARAIQSKPRIQHVSEDTDKQAVIKRLKAEVAFLRDKIRNTERGGDRHCNSGNTDDLERTNDREQVLENQLFDIQEKYTAMSQRHAKFISDIAKARENELAICDTLENASGERATERLERSNYFSDAIAQALSDYQNVIQNLEKSLSETRSSLATIENKFLEKETKYSAIETLNQQLQARLQKLVERETSTENYLHDLEAKLDSHTSGEEKNSAIVVELRKEIARVRENEASCEDYISTLEERLAEADQDVDLMQREIDRLEYVVERQRSLGKLDCLLYELDHIQKDNTHGDETYVTNGDLKNLNGHTRNQSRAHKRNSQNVISENDEDDEFAVSNSAIRAEIDGPVDHGESIEIEGTYNSSMPSIKDFYPLPSPAQSKFVEDKLENISQELFDLRVEHESTLNEYDIISAKYEEALRALAELQDSVDGSNRLNIRNTILLESSGSEITNSIFPSNIKLNELKNGEPCTALRSLSSELLLSEEFSNTLGLTDTDILTESFDSETTEDSFLRKNALLEEFNRLRKITAEREKAHYIVVEKLMMLEKEHVCALELVEELKNEVNKAKMNQSDASTINSPMIRRKSSQNVMTIEKAHRAFASLRNIGSESFESNPDKLANFEFNLNTAMHELHARSERIQELEADMTATKRELESKMTIISGLTRERSSLQSAPAVASAMNEQLLQIENRIKGAYQAREQELNQEVSSLRATLGVYTSRSYDEDNEPYNEQAKQRTIDLEAELAGCMAKHEAVLKTLRENEFKYKETIANLEMEISKSSLNSELENNRDNDRLCAKLQRENADYKMNLEANMRKVLELEKAHTQAHKELYEVTNSKDEALYEIDYHKSFIAQLQRQIDEHDNIVNRLQQDLNYLRENYHKDLNECKSVIQAETETQISKLESAHIEKVTCLQEELARAQQELTSIATEVANAIGVEVSMEELQDRVTLLLDDRKTLSEESELCNRLKEEVDDLSITNTNLAGQIDQIGADITDILKNMVDNKYQNHRSIPDQLIALRKEIIDLSAQNEKNARLVQELEDQLASSYDQNQKFSNRLSVLQSEHTAQVEESNTVTSHLRAELEAVKEEFLNIQSKLDINSMDNHKLLNSNGHLRKSPSITSLPSPPPVIPLPPLPSSISFNQSGFSSISSISGQVNRPPSKDLAAQQIHDDQELRIRTIEKHLSAEKQLTQTLEEALTDLEKQSKKLRSDSEAWKKRCIELETEVKELREKEKNSNLDKGNRWSMLQVEEERKKRRDAEIARAQLEERMNAINKKKKKASLNCF</sequence>
<dbReference type="PROSITE" id="PS00411">
    <property type="entry name" value="KINESIN_MOTOR_1"/>
    <property type="match status" value="1"/>
</dbReference>
<dbReference type="Gene3D" id="3.40.850.10">
    <property type="entry name" value="Kinesin motor domain"/>
    <property type="match status" value="1"/>
</dbReference>
<dbReference type="Proteomes" id="UP000286134">
    <property type="component" value="Unassembled WGS sequence"/>
</dbReference>
<proteinExistence type="inferred from homology"/>
<keyword evidence="6" id="KW-0505">Motor protein</keyword>
<feature type="coiled-coil region" evidence="7">
    <location>
        <begin position="1276"/>
        <end position="1303"/>
    </location>
</feature>
<dbReference type="GO" id="GO:0007052">
    <property type="term" value="P:mitotic spindle organization"/>
    <property type="evidence" value="ECO:0007669"/>
    <property type="project" value="TreeGrafter"/>
</dbReference>
<comment type="similarity">
    <text evidence="6">Belongs to the TRAFAC class myosin-kinesin ATPase superfamily. Kinesin family.</text>
</comment>
<dbReference type="GO" id="GO:0005524">
    <property type="term" value="F:ATP binding"/>
    <property type="evidence" value="ECO:0007669"/>
    <property type="project" value="UniProtKB-UniRule"/>
</dbReference>
<dbReference type="SMART" id="SM00129">
    <property type="entry name" value="KISc"/>
    <property type="match status" value="1"/>
</dbReference>
<dbReference type="GO" id="GO:0005875">
    <property type="term" value="C:microtubule associated complex"/>
    <property type="evidence" value="ECO:0007669"/>
    <property type="project" value="TreeGrafter"/>
</dbReference>
<dbReference type="OrthoDB" id="3176171at2759"/>
<keyword evidence="4 6" id="KW-0067">ATP-binding</keyword>
<dbReference type="SUPFAM" id="SSF52540">
    <property type="entry name" value="P-loop containing nucleoside triphosphate hydrolases"/>
    <property type="match status" value="1"/>
</dbReference>
<dbReference type="InterPro" id="IPR036961">
    <property type="entry name" value="Kinesin_motor_dom_sf"/>
</dbReference>
<feature type="coiled-coil region" evidence="7">
    <location>
        <begin position="666"/>
        <end position="693"/>
    </location>
</feature>
<feature type="domain" description="Kinesin motor" evidence="9">
    <location>
        <begin position="50"/>
        <end position="434"/>
    </location>
</feature>
<feature type="region of interest" description="Disordered" evidence="8">
    <location>
        <begin position="1"/>
        <end position="26"/>
    </location>
</feature>
<evidence type="ECO:0000256" key="3">
    <source>
        <dbReference type="ARBA" id="ARBA00022741"/>
    </source>
</evidence>
<evidence type="ECO:0000256" key="6">
    <source>
        <dbReference type="PROSITE-ProRule" id="PRU00283"/>
    </source>
</evidence>
<evidence type="ECO:0000313" key="10">
    <source>
        <dbReference type="EMBL" id="RKF60149.1"/>
    </source>
</evidence>
<dbReference type="InterPro" id="IPR001752">
    <property type="entry name" value="Kinesin_motor_dom"/>
</dbReference>
<reference evidence="10 11" key="1">
    <citation type="journal article" date="2018" name="BMC Genomics">
        <title>Comparative genome analyses reveal sequence features reflecting distinct modes of host-adaptation between dicot and monocot powdery mildew.</title>
        <authorList>
            <person name="Wu Y."/>
            <person name="Ma X."/>
            <person name="Pan Z."/>
            <person name="Kale S.D."/>
            <person name="Song Y."/>
            <person name="King H."/>
            <person name="Zhang Q."/>
            <person name="Presley C."/>
            <person name="Deng X."/>
            <person name="Wei C.I."/>
            <person name="Xiao S."/>
        </authorList>
    </citation>
    <scope>NUCLEOTIDE SEQUENCE [LARGE SCALE GENOMIC DNA]</scope>
    <source>
        <strain evidence="10">UMSG2</strain>
    </source>
</reference>
<evidence type="ECO:0000256" key="8">
    <source>
        <dbReference type="SAM" id="MobiDB-lite"/>
    </source>
</evidence>
<dbReference type="PANTHER" id="PTHR47969">
    <property type="entry name" value="CHROMOSOME-ASSOCIATED KINESIN KIF4A-RELATED"/>
    <property type="match status" value="1"/>
</dbReference>
<keyword evidence="5 7" id="KW-0175">Coiled coil</keyword>
<organism evidence="10 11">
    <name type="scientific">Erysiphe neolycopersici</name>
    <dbReference type="NCBI Taxonomy" id="212602"/>
    <lineage>
        <taxon>Eukaryota</taxon>
        <taxon>Fungi</taxon>
        <taxon>Dikarya</taxon>
        <taxon>Ascomycota</taxon>
        <taxon>Pezizomycotina</taxon>
        <taxon>Leotiomycetes</taxon>
        <taxon>Erysiphales</taxon>
        <taxon>Erysiphaceae</taxon>
        <taxon>Erysiphe</taxon>
    </lineage>
</organism>
<dbReference type="PRINTS" id="PR00380">
    <property type="entry name" value="KINESINHEAVY"/>
</dbReference>
<feature type="coiled-coil region" evidence="7">
    <location>
        <begin position="1051"/>
        <end position="1085"/>
    </location>
</feature>
<dbReference type="GO" id="GO:0007018">
    <property type="term" value="P:microtubule-based movement"/>
    <property type="evidence" value="ECO:0007669"/>
    <property type="project" value="InterPro"/>
</dbReference>
<comment type="subcellular location">
    <subcellularLocation>
        <location evidence="1">Cytoplasm</location>
    </subcellularLocation>
</comment>
<dbReference type="EMBL" id="MCFK01005393">
    <property type="protein sequence ID" value="RKF60149.1"/>
    <property type="molecule type" value="Genomic_DNA"/>
</dbReference>
<dbReference type="STRING" id="212602.A0A420HRY4"/>
<name>A0A420HRY4_9PEZI</name>
<keyword evidence="2" id="KW-0963">Cytoplasm</keyword>
<evidence type="ECO:0000256" key="7">
    <source>
        <dbReference type="SAM" id="Coils"/>
    </source>
</evidence>
<protein>
    <submittedName>
        <fullName evidence="10">Putative kinesin family protein</fullName>
    </submittedName>
</protein>
<feature type="coiled-coil region" evidence="7">
    <location>
        <begin position="1327"/>
        <end position="1409"/>
    </location>
</feature>
<dbReference type="GO" id="GO:0051231">
    <property type="term" value="P:spindle elongation"/>
    <property type="evidence" value="ECO:0007669"/>
    <property type="project" value="TreeGrafter"/>
</dbReference>
<dbReference type="GO" id="GO:0003777">
    <property type="term" value="F:microtubule motor activity"/>
    <property type="evidence" value="ECO:0007669"/>
    <property type="project" value="InterPro"/>
</dbReference>
<evidence type="ECO:0000256" key="4">
    <source>
        <dbReference type="ARBA" id="ARBA00022840"/>
    </source>
</evidence>
<feature type="coiled-coil region" evidence="7">
    <location>
        <begin position="1607"/>
        <end position="1706"/>
    </location>
</feature>
<gene>
    <name evidence="10" type="ORF">OnM2_053011</name>
</gene>
<dbReference type="InterPro" id="IPR027640">
    <property type="entry name" value="Kinesin-like_fam"/>
</dbReference>
<feature type="coiled-coil region" evidence="7">
    <location>
        <begin position="1446"/>
        <end position="1480"/>
    </location>
</feature>
<feature type="coiled-coil region" evidence="7">
    <location>
        <begin position="1180"/>
        <end position="1240"/>
    </location>
</feature>
<evidence type="ECO:0000259" key="9">
    <source>
        <dbReference type="PROSITE" id="PS50067"/>
    </source>
</evidence>
<feature type="coiled-coil region" evidence="7">
    <location>
        <begin position="561"/>
        <end position="616"/>
    </location>
</feature>
<feature type="binding site" evidence="6">
    <location>
        <begin position="137"/>
        <end position="144"/>
    </location>
    <ligand>
        <name>ATP</name>
        <dbReference type="ChEBI" id="CHEBI:30616"/>
    </ligand>
</feature>
<feature type="coiled-coil region" evidence="7">
    <location>
        <begin position="453"/>
        <end position="506"/>
    </location>
</feature>
<comment type="caution">
    <text evidence="10">The sequence shown here is derived from an EMBL/GenBank/DDBJ whole genome shotgun (WGS) entry which is preliminary data.</text>
</comment>
<dbReference type="PANTHER" id="PTHR47969:SF15">
    <property type="entry name" value="CHROMOSOME-ASSOCIATED KINESIN KIF4A-RELATED"/>
    <property type="match status" value="1"/>
</dbReference>
<accession>A0A420HRY4</accession>
<dbReference type="InterPro" id="IPR019821">
    <property type="entry name" value="Kinesin_motor_CS"/>
</dbReference>
<dbReference type="GO" id="GO:0008017">
    <property type="term" value="F:microtubule binding"/>
    <property type="evidence" value="ECO:0007669"/>
    <property type="project" value="InterPro"/>
</dbReference>
<keyword evidence="11" id="KW-1185">Reference proteome</keyword>
<feature type="coiled-coil region" evidence="7">
    <location>
        <begin position="835"/>
        <end position="862"/>
    </location>
</feature>
<dbReference type="Pfam" id="PF00225">
    <property type="entry name" value="Kinesin"/>
    <property type="match status" value="1"/>
</dbReference>
<evidence type="ECO:0000256" key="5">
    <source>
        <dbReference type="ARBA" id="ARBA00023054"/>
    </source>
</evidence>